<protein>
    <recommendedName>
        <fullName evidence="1">Mitochondrial import inner membrane translocase subunit TIM50</fullName>
    </recommendedName>
</protein>
<dbReference type="Pfam" id="PF03031">
    <property type="entry name" value="NIF"/>
    <property type="match status" value="1"/>
</dbReference>
<keyword evidence="1" id="KW-0809">Transit peptide</keyword>
<dbReference type="InterPro" id="IPR004274">
    <property type="entry name" value="FCP1_dom"/>
</dbReference>
<keyword evidence="1" id="KW-0496">Mitochondrion</keyword>
<dbReference type="GO" id="GO:0015031">
    <property type="term" value="P:protein transport"/>
    <property type="evidence" value="ECO:0007669"/>
    <property type="project" value="UniProtKB-KW"/>
</dbReference>
<evidence type="ECO:0000256" key="1">
    <source>
        <dbReference type="RuleBase" id="RU365079"/>
    </source>
</evidence>
<feature type="domain" description="FCP1 homology" evidence="3">
    <location>
        <begin position="302"/>
        <end position="483"/>
    </location>
</feature>
<feature type="compositionally biased region" description="Basic residues" evidence="2">
    <location>
        <begin position="170"/>
        <end position="181"/>
    </location>
</feature>
<dbReference type="Gene3D" id="3.40.50.1000">
    <property type="entry name" value="HAD superfamily/HAD-like"/>
    <property type="match status" value="1"/>
</dbReference>
<keyword evidence="1" id="KW-0811">Translocation</keyword>
<accession>A0AAQ3K5T3</accession>
<comment type="similarity">
    <text evidence="1">Belongs to the TIM50 family.</text>
</comment>
<keyword evidence="5" id="KW-1185">Reference proteome</keyword>
<dbReference type="InterPro" id="IPR036412">
    <property type="entry name" value="HAD-like_sf"/>
</dbReference>
<evidence type="ECO:0000313" key="4">
    <source>
        <dbReference type="EMBL" id="WOK99680.1"/>
    </source>
</evidence>
<dbReference type="SMART" id="SM00577">
    <property type="entry name" value="CPDc"/>
    <property type="match status" value="1"/>
</dbReference>
<feature type="region of interest" description="Disordered" evidence="2">
    <location>
        <begin position="1"/>
        <end position="22"/>
    </location>
</feature>
<comment type="subunit">
    <text evidence="1">Component of the TIM23 complex.</text>
</comment>
<evidence type="ECO:0000256" key="2">
    <source>
        <dbReference type="SAM" id="MobiDB-lite"/>
    </source>
</evidence>
<comment type="function">
    <text evidence="1">Essential component of the TIM23 complex, a complex that mediates the translocation of transit peptide-containing proteins across the mitochondrial inner membrane.</text>
</comment>
<dbReference type="SUPFAM" id="SSF56784">
    <property type="entry name" value="HAD-like"/>
    <property type="match status" value="1"/>
</dbReference>
<dbReference type="InterPro" id="IPR050365">
    <property type="entry name" value="TIM50"/>
</dbReference>
<dbReference type="PROSITE" id="PS50969">
    <property type="entry name" value="FCP1"/>
    <property type="match status" value="1"/>
</dbReference>
<dbReference type="GO" id="GO:0005744">
    <property type="term" value="C:TIM23 mitochondrial import inner membrane translocase complex"/>
    <property type="evidence" value="ECO:0007669"/>
    <property type="project" value="UniProtKB-UniRule"/>
</dbReference>
<sequence length="528" mass="60019">MVKRRSPLSGYGSHSRKSRRRCKLEKDLKIVRYESFEKNSKIPGNSCRYPISDSTDEFTSGNKSCLSAHGTQTTKRADDIARKSGTTHKHGSHFVNLEDTRSKHWKKYKSTRKGTSVTHFTTNYSRISEPVSVLKRHDETSTLNNLPPLAEKQTDRMISSTPDSKTVKMFPRRRRRRRGSKRKLENSQSGNTIEGNVDPNAKNSNMKLSSNELKMKVTDVECDINVDAASNSAETCLGQPRILTGIQAGVKGVNVSLAPMRGLLEQVDSLSFSMRAVSSDVAKNHEECSNAVVCFASERLLSCSKKKLLVLDLNGLLADINRGSRKFLKEHTRVKKNSVLKRPFCDDFLNFCFERFRVGIWSSRKRSNVDSVVDYLMGSLKHELLFSWDKSKCTDTGYKTIENRCKPLVLKELKKLWNKEEHDLPWEKGEYSQLNTLLVDDSPYKAICNPPYTAIFPYPYNYTDKNDNSLGPRGDLRVYLEGLAMADDVQVYVREHPFGQKAIAPGSSSWNFYLKIINQFQNYSSLTT</sequence>
<proteinExistence type="inferred from homology"/>
<evidence type="ECO:0000313" key="5">
    <source>
        <dbReference type="Proteomes" id="UP001327560"/>
    </source>
</evidence>
<dbReference type="PANTHER" id="PTHR12210">
    <property type="entry name" value="DULLARD PROTEIN PHOSPHATASE"/>
    <property type="match status" value="1"/>
</dbReference>
<feature type="region of interest" description="Disordered" evidence="2">
    <location>
        <begin position="153"/>
        <end position="206"/>
    </location>
</feature>
<keyword evidence="1" id="KW-0653">Protein transport</keyword>
<name>A0AAQ3K5T3_9LILI</name>
<dbReference type="AlphaFoldDB" id="A0AAQ3K5T3"/>
<gene>
    <name evidence="4" type="ORF">Cni_G08392</name>
</gene>
<dbReference type="EMBL" id="CP136891">
    <property type="protein sequence ID" value="WOK99680.1"/>
    <property type="molecule type" value="Genomic_DNA"/>
</dbReference>
<evidence type="ECO:0000259" key="3">
    <source>
        <dbReference type="PROSITE" id="PS50969"/>
    </source>
</evidence>
<dbReference type="Proteomes" id="UP001327560">
    <property type="component" value="Chromosome 2"/>
</dbReference>
<dbReference type="FunFam" id="3.40.50.1000:FF:000257">
    <property type="entry name" value="Haloacid dehalogenase-like hydrolase (HAD) superfamily protein"/>
    <property type="match status" value="1"/>
</dbReference>
<organism evidence="4 5">
    <name type="scientific">Canna indica</name>
    <name type="common">Indian-shot</name>
    <dbReference type="NCBI Taxonomy" id="4628"/>
    <lineage>
        <taxon>Eukaryota</taxon>
        <taxon>Viridiplantae</taxon>
        <taxon>Streptophyta</taxon>
        <taxon>Embryophyta</taxon>
        <taxon>Tracheophyta</taxon>
        <taxon>Spermatophyta</taxon>
        <taxon>Magnoliopsida</taxon>
        <taxon>Liliopsida</taxon>
        <taxon>Zingiberales</taxon>
        <taxon>Cannaceae</taxon>
        <taxon>Canna</taxon>
    </lineage>
</organism>
<dbReference type="InterPro" id="IPR023214">
    <property type="entry name" value="HAD_sf"/>
</dbReference>
<reference evidence="4 5" key="1">
    <citation type="submission" date="2023-10" db="EMBL/GenBank/DDBJ databases">
        <title>Chromosome-scale genome assembly provides insights into flower coloration mechanisms of Canna indica.</title>
        <authorList>
            <person name="Li C."/>
        </authorList>
    </citation>
    <scope>NUCLEOTIDE SEQUENCE [LARGE SCALE GENOMIC DNA]</scope>
    <source>
        <tissue evidence="4">Flower</tissue>
    </source>
</reference>
<comment type="subcellular location">
    <subcellularLocation>
        <location evidence="1">Mitochondrion inner membrane</location>
        <topology evidence="1">Single-pass membrane protein</topology>
    </subcellularLocation>
</comment>
<keyword evidence="1" id="KW-0813">Transport</keyword>